<feature type="transmembrane region" description="Helical" evidence="6">
    <location>
        <begin position="490"/>
        <end position="508"/>
    </location>
</feature>
<evidence type="ECO:0000259" key="7">
    <source>
        <dbReference type="PROSITE" id="PS50850"/>
    </source>
</evidence>
<dbReference type="AlphaFoldDB" id="Q9UVM6"/>
<dbReference type="SUPFAM" id="SSF103473">
    <property type="entry name" value="MFS general substrate transporter"/>
    <property type="match status" value="1"/>
</dbReference>
<feature type="transmembrane region" description="Helical" evidence="6">
    <location>
        <begin position="92"/>
        <end position="112"/>
    </location>
</feature>
<feature type="transmembrane region" description="Helical" evidence="6">
    <location>
        <begin position="415"/>
        <end position="438"/>
    </location>
</feature>
<dbReference type="PANTHER" id="PTHR23501">
    <property type="entry name" value="MAJOR FACILITATOR SUPERFAMILY"/>
    <property type="match status" value="1"/>
</dbReference>
<dbReference type="VEuPathDB" id="FungiDB:CC1G_02139"/>
<feature type="transmembrane region" description="Helical" evidence="6">
    <location>
        <begin position="151"/>
        <end position="169"/>
    </location>
</feature>
<evidence type="ECO:0000256" key="1">
    <source>
        <dbReference type="ARBA" id="ARBA00004141"/>
    </source>
</evidence>
<comment type="subcellular location">
    <subcellularLocation>
        <location evidence="1">Membrane</location>
        <topology evidence="1">Multi-pass membrane protein</topology>
    </subcellularLocation>
</comment>
<dbReference type="GO" id="GO:0005886">
    <property type="term" value="C:plasma membrane"/>
    <property type="evidence" value="ECO:0007669"/>
    <property type="project" value="TreeGrafter"/>
</dbReference>
<feature type="transmembrane region" description="Helical" evidence="6">
    <location>
        <begin position="327"/>
        <end position="348"/>
    </location>
</feature>
<reference evidence="8" key="1">
    <citation type="journal article" date="2000" name="Genetics">
        <title>Three subfamilies of pheromone and receptor genes generate multiple B mating specificities in the mushroom Coprinus cinereus.</title>
        <authorList>
            <person name="Halsall J.R."/>
            <person name="Milner M.J."/>
            <person name="Casselton L.A."/>
        </authorList>
    </citation>
    <scope>NUCLEOTIDE SEQUENCE</scope>
    <source>
        <strain evidence="8">JV6</strain>
    </source>
</reference>
<dbReference type="PRINTS" id="PR01036">
    <property type="entry name" value="TCRTETB"/>
</dbReference>
<evidence type="ECO:0000256" key="5">
    <source>
        <dbReference type="SAM" id="MobiDB-lite"/>
    </source>
</evidence>
<protein>
    <submittedName>
        <fullName evidence="8">Mfs1.1</fullName>
    </submittedName>
</protein>
<keyword evidence="3 6" id="KW-1133">Transmembrane helix</keyword>
<name>Q9UVM6_COPCI</name>
<dbReference type="PANTHER" id="PTHR23501:SF102">
    <property type="entry name" value="DRUG TRANSPORTER, PUTATIVE (AFU_ORTHOLOGUE AFUA_3G08530)-RELATED"/>
    <property type="match status" value="1"/>
</dbReference>
<dbReference type="InterPro" id="IPR011701">
    <property type="entry name" value="MFS"/>
</dbReference>
<keyword evidence="2 6" id="KW-0812">Transmembrane</keyword>
<dbReference type="InterPro" id="IPR020846">
    <property type="entry name" value="MFS_dom"/>
</dbReference>
<dbReference type="InterPro" id="IPR036259">
    <property type="entry name" value="MFS_trans_sf"/>
</dbReference>
<feature type="transmembrane region" description="Helical" evidence="6">
    <location>
        <begin position="355"/>
        <end position="372"/>
    </location>
</feature>
<dbReference type="Pfam" id="PF07690">
    <property type="entry name" value="MFS_1"/>
    <property type="match status" value="1"/>
</dbReference>
<gene>
    <name evidence="8" type="primary">mfs1.1</name>
</gene>
<proteinExistence type="predicted"/>
<feature type="transmembrane region" description="Helical" evidence="6">
    <location>
        <begin position="63"/>
        <end position="80"/>
    </location>
</feature>
<keyword evidence="4 6" id="KW-0472">Membrane</keyword>
<organism evidence="8">
    <name type="scientific">Coprinopsis cinerea</name>
    <name type="common">Inky cap fungus</name>
    <name type="synonym">Hormographiella aspergillata</name>
    <dbReference type="NCBI Taxonomy" id="5346"/>
    <lineage>
        <taxon>Eukaryota</taxon>
        <taxon>Fungi</taxon>
        <taxon>Dikarya</taxon>
        <taxon>Basidiomycota</taxon>
        <taxon>Agaricomycotina</taxon>
        <taxon>Agaricomycetes</taxon>
        <taxon>Agaricomycetidae</taxon>
        <taxon>Agaricales</taxon>
        <taxon>Agaricineae</taxon>
        <taxon>Psathyrellaceae</taxon>
        <taxon>Coprinopsis</taxon>
    </lineage>
</organism>
<accession>Q9UVM6</accession>
<feature type="transmembrane region" description="Helical" evidence="6">
    <location>
        <begin position="215"/>
        <end position="238"/>
    </location>
</feature>
<dbReference type="Gene3D" id="1.20.1720.10">
    <property type="entry name" value="Multidrug resistance protein D"/>
    <property type="match status" value="1"/>
</dbReference>
<evidence type="ECO:0000256" key="4">
    <source>
        <dbReference type="ARBA" id="ARBA00023136"/>
    </source>
</evidence>
<dbReference type="PROSITE" id="PS50850">
    <property type="entry name" value="MFS"/>
    <property type="match status" value="1"/>
</dbReference>
<feature type="transmembrane region" description="Helical" evidence="6">
    <location>
        <begin position="181"/>
        <end position="203"/>
    </location>
</feature>
<evidence type="ECO:0000313" key="8">
    <source>
        <dbReference type="EMBL" id="AAF01426.1"/>
    </source>
</evidence>
<evidence type="ECO:0000256" key="6">
    <source>
        <dbReference type="SAM" id="Phobius"/>
    </source>
</evidence>
<feature type="domain" description="Major facilitator superfamily (MFS) profile" evidence="7">
    <location>
        <begin position="29"/>
        <end position="513"/>
    </location>
</feature>
<feature type="transmembrane region" description="Helical" evidence="6">
    <location>
        <begin position="26"/>
        <end position="51"/>
    </location>
</feature>
<feature type="region of interest" description="Disordered" evidence="5">
    <location>
        <begin position="1"/>
        <end position="20"/>
    </location>
</feature>
<sequence>MTTYASESREQRLGPPSPSGKKGARFWLIFASLSVTLFLSALDYTALASALPVIVHDLKGSDFSWVGTAYALSSTAFLPMSGGLAQIVGRRIAFIIALGFFALGSALCGAARSMNWLIGARAIQGVGGGAIISLASIVISDLVTLQERGTYNGLLGMTWAVAVALGPIVGGALAENGAWRWLFYLNLPICAVSFILVVVFMSLPTPAGTFKEKFFAMDWIGNFLVIGSSSALVIALTWGGGRYGWGEAPVLVPLILGIVGLVVWLFYEVKYSSHPTVAPELLGNRTSVSGYLQVFFNSVIVVAWVYYMPVYFQACKDAGPIQSGIDMFGGTLSIGPFIVLAGVSVTVLKIYRPQLWIGWVLLTAGMGIMGLLRANTPLAQGIGFSVIIASGAGMIFAVTYFPVLSPLPVTLNAQALALFAFTRALAQIWGIAFGSAILTNELKKYLPDQYVQFAAGGIEKVYALIPEIPALPAPLKQEVQYAFGESIRPIWYTLAGIGFLGLVSSALMRDIPLHNYVDEQWKLEEKNSNGSNVVLKNQTDVDIEEVRH</sequence>
<feature type="transmembrane region" description="Helical" evidence="6">
    <location>
        <begin position="378"/>
        <end position="403"/>
    </location>
</feature>
<evidence type="ECO:0000256" key="2">
    <source>
        <dbReference type="ARBA" id="ARBA00022692"/>
    </source>
</evidence>
<feature type="transmembrane region" description="Helical" evidence="6">
    <location>
        <begin position="288"/>
        <end position="307"/>
    </location>
</feature>
<feature type="transmembrane region" description="Helical" evidence="6">
    <location>
        <begin position="250"/>
        <end position="267"/>
    </location>
</feature>
<dbReference type="EMBL" id="AF186391">
    <property type="protein sequence ID" value="AAF01426.1"/>
    <property type="molecule type" value="Genomic_DNA"/>
</dbReference>
<evidence type="ECO:0000256" key="3">
    <source>
        <dbReference type="ARBA" id="ARBA00022989"/>
    </source>
</evidence>
<dbReference type="VEuPathDB" id="FungiDB:CC2G_002531"/>
<feature type="transmembrane region" description="Helical" evidence="6">
    <location>
        <begin position="118"/>
        <end position="139"/>
    </location>
</feature>
<dbReference type="GO" id="GO:0022857">
    <property type="term" value="F:transmembrane transporter activity"/>
    <property type="evidence" value="ECO:0007669"/>
    <property type="project" value="InterPro"/>
</dbReference>